<name>A0A6A5YST6_9PLEO</name>
<dbReference type="OrthoDB" id="341259at2759"/>
<proteinExistence type="predicted"/>
<evidence type="ECO:0008006" key="3">
    <source>
        <dbReference type="Google" id="ProtNLM"/>
    </source>
</evidence>
<organism evidence="1 2">
    <name type="scientific">Lophiotrema nucula</name>
    <dbReference type="NCBI Taxonomy" id="690887"/>
    <lineage>
        <taxon>Eukaryota</taxon>
        <taxon>Fungi</taxon>
        <taxon>Dikarya</taxon>
        <taxon>Ascomycota</taxon>
        <taxon>Pezizomycotina</taxon>
        <taxon>Dothideomycetes</taxon>
        <taxon>Pleosporomycetidae</taxon>
        <taxon>Pleosporales</taxon>
        <taxon>Lophiotremataceae</taxon>
        <taxon>Lophiotrema</taxon>
    </lineage>
</organism>
<reference evidence="1" key="1">
    <citation type="journal article" date="2020" name="Stud. Mycol.">
        <title>101 Dothideomycetes genomes: a test case for predicting lifestyles and emergence of pathogens.</title>
        <authorList>
            <person name="Haridas S."/>
            <person name="Albert R."/>
            <person name="Binder M."/>
            <person name="Bloem J."/>
            <person name="Labutti K."/>
            <person name="Salamov A."/>
            <person name="Andreopoulos B."/>
            <person name="Baker S."/>
            <person name="Barry K."/>
            <person name="Bills G."/>
            <person name="Bluhm B."/>
            <person name="Cannon C."/>
            <person name="Castanera R."/>
            <person name="Culley D."/>
            <person name="Daum C."/>
            <person name="Ezra D."/>
            <person name="Gonzalez J."/>
            <person name="Henrissat B."/>
            <person name="Kuo A."/>
            <person name="Liang C."/>
            <person name="Lipzen A."/>
            <person name="Lutzoni F."/>
            <person name="Magnuson J."/>
            <person name="Mondo S."/>
            <person name="Nolan M."/>
            <person name="Ohm R."/>
            <person name="Pangilinan J."/>
            <person name="Park H.-J."/>
            <person name="Ramirez L."/>
            <person name="Alfaro M."/>
            <person name="Sun H."/>
            <person name="Tritt A."/>
            <person name="Yoshinaga Y."/>
            <person name="Zwiers L.-H."/>
            <person name="Turgeon B."/>
            <person name="Goodwin S."/>
            <person name="Spatafora J."/>
            <person name="Crous P."/>
            <person name="Grigoriev I."/>
        </authorList>
    </citation>
    <scope>NUCLEOTIDE SEQUENCE</scope>
    <source>
        <strain evidence="1">CBS 627.86</strain>
    </source>
</reference>
<keyword evidence="2" id="KW-1185">Reference proteome</keyword>
<gene>
    <name evidence="1" type="ORF">BDV96DRAFT_234543</name>
</gene>
<accession>A0A6A5YST6</accession>
<evidence type="ECO:0000313" key="2">
    <source>
        <dbReference type="Proteomes" id="UP000799770"/>
    </source>
</evidence>
<dbReference type="Proteomes" id="UP000799770">
    <property type="component" value="Unassembled WGS sequence"/>
</dbReference>
<protein>
    <recommendedName>
        <fullName evidence="3">Ankyrin repeat-containing domain protein</fullName>
    </recommendedName>
</protein>
<sequence length="195" mass="22685">MLKRLWEAGVEHNKYTPETAAHSRRSLIEVASFEGYADVLQDLLDWSEEWTQDERSNALFMARRQWHHDVVAVLLRRCDFSPQDLEDGMHHTATSLRSLGKPQISMKERLLTLEEDSAIQATVLELLLDEHALKTTNDSSAILESLLAPCIFFALHRRRLEAVAQQRREPKYPGYEEWEDAFRSCDCRKKGRTEM</sequence>
<dbReference type="AlphaFoldDB" id="A0A6A5YST6"/>
<evidence type="ECO:0000313" key="1">
    <source>
        <dbReference type="EMBL" id="KAF2109804.1"/>
    </source>
</evidence>
<dbReference type="EMBL" id="ML977341">
    <property type="protein sequence ID" value="KAF2109804.1"/>
    <property type="molecule type" value="Genomic_DNA"/>
</dbReference>